<evidence type="ECO:0000259" key="2">
    <source>
        <dbReference type="Pfam" id="PF06972"/>
    </source>
</evidence>
<feature type="region of interest" description="Disordered" evidence="1">
    <location>
        <begin position="494"/>
        <end position="519"/>
    </location>
</feature>
<gene>
    <name evidence="3" type="ORF">LIER_28887</name>
</gene>
<comment type="caution">
    <text evidence="3">The sequence shown here is derived from an EMBL/GenBank/DDBJ whole genome shotgun (WGS) entry which is preliminary data.</text>
</comment>
<dbReference type="InterPro" id="IPR009719">
    <property type="entry name" value="GIP1_N"/>
</dbReference>
<dbReference type="PANTHER" id="PTHR46775:SF6">
    <property type="entry name" value="GBF-INTERACTING PROTEIN 1 N-TERMINAL DOMAIN-CONTAINING PROTEIN"/>
    <property type="match status" value="1"/>
</dbReference>
<accession>A0AAV3RKU1</accession>
<feature type="region of interest" description="Disordered" evidence="1">
    <location>
        <begin position="423"/>
        <end position="462"/>
    </location>
</feature>
<dbReference type="Proteomes" id="UP001454036">
    <property type="component" value="Unassembled WGS sequence"/>
</dbReference>
<evidence type="ECO:0000313" key="4">
    <source>
        <dbReference type="Proteomes" id="UP001454036"/>
    </source>
</evidence>
<evidence type="ECO:0000313" key="3">
    <source>
        <dbReference type="EMBL" id="GAA0175775.1"/>
    </source>
</evidence>
<dbReference type="Pfam" id="PF06972">
    <property type="entry name" value="GIP1_N"/>
    <property type="match status" value="1"/>
</dbReference>
<proteinExistence type="predicted"/>
<keyword evidence="4" id="KW-1185">Reference proteome</keyword>
<dbReference type="AlphaFoldDB" id="A0AAV3RKU1"/>
<dbReference type="InterPro" id="IPR044277">
    <property type="entry name" value="GIP1"/>
</dbReference>
<feature type="compositionally biased region" description="Polar residues" evidence="1">
    <location>
        <begin position="735"/>
        <end position="750"/>
    </location>
</feature>
<feature type="compositionally biased region" description="Basic and acidic residues" evidence="1">
    <location>
        <begin position="67"/>
        <end position="79"/>
    </location>
</feature>
<dbReference type="GO" id="GO:0051082">
    <property type="term" value="F:unfolded protein binding"/>
    <property type="evidence" value="ECO:0007669"/>
    <property type="project" value="TreeGrafter"/>
</dbReference>
<sequence length="756" mass="81041">MSGGGGGGGGGGMGVTIADIKEIAGGKHSDDDVYAMLKECNMDPNETAQRLLYLDSFHEVRRKREKKKVDMGRNSDDYRWSSSMPRRGYRGGRERYSSSYVSEDSGGRRKGRSQQENGTSNYRGGSLRAPATVVHKRDDNAVPPVSSDLKKASNGPGYIASQVSSGYISGSSKSPAPCTNISVVQPLSPQGHIVVSSIKSVKGTLASATEPKSVQNEDKLGRSGEVEKKVPTVAEVMNQNETSLTITDQGLGFQNNHDSWQAKQVYNLPKGVVTQSETVEPQPSKTSLPGWNDSAFDQATPELDWKLENLSVSSHRAVIFPDHLQVPEALRRGLTFGSLDDTLGQSVNSDKISMLMNENSSVADLVGGEPSQSNHIAPPIDKEGENALYPPSHPQMTGTSSTLGDDKLSAGVQKFDLSKQDRLGIAPSHPQITGTSTLGDDESSAGVEKFDQSKQDRLEPTPHITLLQTTPDYGFGIMPPVLASHITHLEGAELQASNSTAPSTSGSTPPVSQPSGLGQTSVALPPHLLPYLRQAYPSNLIPYNPYFSHLYMPHTAHQFLGHNILQQQPTTGNVYASSAAAAGSKYTVPPILKTSSVGGNMTHYGVPSGYGSFGVSNVGYSSTPAFTSGSSNVTEDLMAADMKENNMYPASLKQSEEPHTWTTTPGRDQSALPPNYYYNVPPGHHFAFPPHSTHGPPFPGVYHLNQGQPLPAPSSLQSFSQQPQAAGRAIEFGVPSSQLPHSQINWNNKLSNKENL</sequence>
<feature type="compositionally biased region" description="Basic and acidic residues" evidence="1">
    <location>
        <begin position="448"/>
        <end position="460"/>
    </location>
</feature>
<feature type="compositionally biased region" description="Low complexity" evidence="1">
    <location>
        <begin position="497"/>
        <end position="515"/>
    </location>
</feature>
<feature type="compositionally biased region" description="Polar residues" evidence="1">
    <location>
        <begin position="114"/>
        <end position="123"/>
    </location>
</feature>
<organism evidence="3 4">
    <name type="scientific">Lithospermum erythrorhizon</name>
    <name type="common">Purple gromwell</name>
    <name type="synonym">Lithospermum officinale var. erythrorhizon</name>
    <dbReference type="NCBI Taxonomy" id="34254"/>
    <lineage>
        <taxon>Eukaryota</taxon>
        <taxon>Viridiplantae</taxon>
        <taxon>Streptophyta</taxon>
        <taxon>Embryophyta</taxon>
        <taxon>Tracheophyta</taxon>
        <taxon>Spermatophyta</taxon>
        <taxon>Magnoliopsida</taxon>
        <taxon>eudicotyledons</taxon>
        <taxon>Gunneridae</taxon>
        <taxon>Pentapetalae</taxon>
        <taxon>asterids</taxon>
        <taxon>lamiids</taxon>
        <taxon>Boraginales</taxon>
        <taxon>Boraginaceae</taxon>
        <taxon>Boraginoideae</taxon>
        <taxon>Lithospermeae</taxon>
        <taxon>Lithospermum</taxon>
    </lineage>
</organism>
<evidence type="ECO:0000256" key="1">
    <source>
        <dbReference type="SAM" id="MobiDB-lite"/>
    </source>
</evidence>
<dbReference type="PANTHER" id="PTHR46775">
    <property type="entry name" value="FLOCCULATION PROTEIN (DUF1296)"/>
    <property type="match status" value="1"/>
</dbReference>
<dbReference type="InterPro" id="IPR009060">
    <property type="entry name" value="UBA-like_sf"/>
</dbReference>
<name>A0AAV3RKU1_LITER</name>
<dbReference type="EMBL" id="BAABME010009774">
    <property type="protein sequence ID" value="GAA0175775.1"/>
    <property type="molecule type" value="Genomic_DNA"/>
</dbReference>
<dbReference type="SUPFAM" id="SSF46934">
    <property type="entry name" value="UBA-like"/>
    <property type="match status" value="1"/>
</dbReference>
<reference evidence="3 4" key="1">
    <citation type="submission" date="2024-01" db="EMBL/GenBank/DDBJ databases">
        <title>The complete chloroplast genome sequence of Lithospermum erythrorhizon: insights into the phylogenetic relationship among Boraginaceae species and the maternal lineages of purple gromwells.</title>
        <authorList>
            <person name="Okada T."/>
            <person name="Watanabe K."/>
        </authorList>
    </citation>
    <scope>NUCLEOTIDE SEQUENCE [LARGE SCALE GENOMIC DNA]</scope>
</reference>
<feature type="region of interest" description="Disordered" evidence="1">
    <location>
        <begin position="62"/>
        <end position="156"/>
    </location>
</feature>
<feature type="domain" description="GBF-interacting protein 1 N-terminal" evidence="2">
    <location>
        <begin position="16"/>
        <end position="68"/>
    </location>
</feature>
<feature type="compositionally biased region" description="Low complexity" evidence="1">
    <location>
        <begin position="713"/>
        <end position="726"/>
    </location>
</feature>
<feature type="region of interest" description="Disordered" evidence="1">
    <location>
        <begin position="701"/>
        <end position="756"/>
    </location>
</feature>
<protein>
    <recommendedName>
        <fullName evidence="2">GBF-interacting protein 1 N-terminal domain-containing protein</fullName>
    </recommendedName>
</protein>